<organism evidence="5 6">
    <name type="scientific">Methylocucumis oryzae</name>
    <dbReference type="NCBI Taxonomy" id="1632867"/>
    <lineage>
        <taxon>Bacteria</taxon>
        <taxon>Pseudomonadati</taxon>
        <taxon>Pseudomonadota</taxon>
        <taxon>Gammaproteobacteria</taxon>
        <taxon>Methylococcales</taxon>
        <taxon>Methylococcaceae</taxon>
        <taxon>Methylocucumis</taxon>
    </lineage>
</organism>
<dbReference type="GO" id="GO:0097163">
    <property type="term" value="F:sulfur carrier activity"/>
    <property type="evidence" value="ECO:0007669"/>
    <property type="project" value="TreeGrafter"/>
</dbReference>
<dbReference type="NCBIfam" id="TIGR03342">
    <property type="entry name" value="dsrC_tusE_dsvC"/>
    <property type="match status" value="1"/>
</dbReference>
<reference evidence="6" key="1">
    <citation type="submission" date="2015-03" db="EMBL/GenBank/DDBJ databases">
        <title>Draft genome sequence of a novel methanotroph (Sn10-6) isolated from flooded ricefield rhizosphere in India.</title>
        <authorList>
            <person name="Pandit P.S."/>
            <person name="Pore S.D."/>
            <person name="Arora P."/>
            <person name="Kapse N.G."/>
            <person name="Dhakephalkar P.K."/>
            <person name="Rahalkar M.C."/>
        </authorList>
    </citation>
    <scope>NUCLEOTIDE SEQUENCE [LARGE SCALE GENOMIC DNA]</scope>
    <source>
        <strain evidence="6">Sn10-6</strain>
    </source>
</reference>
<dbReference type="PANTHER" id="PTHR37010:SF1">
    <property type="entry name" value="SULFURTRANSFERASE TUSE"/>
    <property type="match status" value="1"/>
</dbReference>
<dbReference type="OrthoDB" id="9786347at2"/>
<dbReference type="EMBL" id="LAJX01000125">
    <property type="protein sequence ID" value="KJV06211.1"/>
    <property type="molecule type" value="Genomic_DNA"/>
</dbReference>
<keyword evidence="6" id="KW-1185">Reference proteome</keyword>
<dbReference type="EC" id="2.8.1.-" evidence="3"/>
<evidence type="ECO:0000256" key="3">
    <source>
        <dbReference type="PIRNR" id="PIRNR006223"/>
    </source>
</evidence>
<dbReference type="InterPro" id="IPR025526">
    <property type="entry name" value="DsrC-like_dom_sf"/>
</dbReference>
<dbReference type="Proteomes" id="UP000033684">
    <property type="component" value="Unassembled WGS sequence"/>
</dbReference>
<dbReference type="InterPro" id="IPR007453">
    <property type="entry name" value="DsrC/TusE"/>
</dbReference>
<comment type="subcellular location">
    <subcellularLocation>
        <location evidence="1">Cytoplasm</location>
    </subcellularLocation>
</comment>
<name>A0A0F3IHI8_9GAMM</name>
<dbReference type="Gene3D" id="3.30.1420.10">
    <property type="match status" value="1"/>
</dbReference>
<dbReference type="RefSeq" id="WP_045779515.1">
    <property type="nucleotide sequence ID" value="NZ_LAJX01000125.1"/>
</dbReference>
<gene>
    <name evidence="5" type="ORF">VZ94_12735</name>
</gene>
<comment type="function">
    <text evidence="3">Part of a sulfur-relay system.</text>
</comment>
<evidence type="ECO:0000256" key="2">
    <source>
        <dbReference type="ARBA" id="ARBA00022490"/>
    </source>
</evidence>
<dbReference type="SUPFAM" id="SSF69721">
    <property type="entry name" value="DsrC, the gamma subunit of dissimilatory sulfite reductase"/>
    <property type="match status" value="1"/>
</dbReference>
<dbReference type="GO" id="GO:0005737">
    <property type="term" value="C:cytoplasm"/>
    <property type="evidence" value="ECO:0007669"/>
    <property type="project" value="UniProtKB-SubCell"/>
</dbReference>
<dbReference type="InterPro" id="IPR043163">
    <property type="entry name" value="DsrC-like_N"/>
</dbReference>
<dbReference type="GO" id="GO:0002143">
    <property type="term" value="P:tRNA wobble position uridine thiolation"/>
    <property type="evidence" value="ECO:0007669"/>
    <property type="project" value="TreeGrafter"/>
</dbReference>
<evidence type="ECO:0000256" key="4">
    <source>
        <dbReference type="PIRSR" id="PIRSR006223-50"/>
    </source>
</evidence>
<dbReference type="PATRIC" id="fig|1632867.3.peg.796"/>
<proteinExistence type="inferred from homology"/>
<dbReference type="Gene3D" id="1.10.10.370">
    <property type="entry name" value="DsrC-like protein, C-terminal domain"/>
    <property type="match status" value="1"/>
</dbReference>
<keyword evidence="2" id="KW-0963">Cytoplasm</keyword>
<keyword evidence="3 5" id="KW-0808">Transferase</keyword>
<dbReference type="AlphaFoldDB" id="A0A0F3IHI8"/>
<dbReference type="PIRSF" id="PIRSF006223">
    <property type="entry name" value="DsrC_TusE"/>
    <property type="match status" value="1"/>
</dbReference>
<dbReference type="GO" id="GO:0016740">
    <property type="term" value="F:transferase activity"/>
    <property type="evidence" value="ECO:0007669"/>
    <property type="project" value="UniProtKB-KW"/>
</dbReference>
<comment type="caution">
    <text evidence="5">The sequence shown here is derived from an EMBL/GenBank/DDBJ whole genome shotgun (WGS) entry which is preliminary data.</text>
</comment>
<sequence>MVISVDGKDLATAEQGFLKNPADWNEQVAHCLAEREQLVLTDAHWEIIYFIREYYLSFKHLPNARVFTKAIQKQFGDAKGNSRYLHQLFPNGPLKYACKIAGLPKPPTCL</sequence>
<evidence type="ECO:0000313" key="5">
    <source>
        <dbReference type="EMBL" id="KJV06211.1"/>
    </source>
</evidence>
<protein>
    <recommendedName>
        <fullName evidence="3">Sulfurtransferase</fullName>
        <ecNumber evidence="3">2.8.1.-</ecNumber>
    </recommendedName>
</protein>
<accession>A0A0F3IHI8</accession>
<dbReference type="InterPro" id="IPR042072">
    <property type="entry name" value="DsrC-like_C"/>
</dbReference>
<dbReference type="PANTHER" id="PTHR37010">
    <property type="entry name" value="SULFURTRANSFERASE TUSE"/>
    <property type="match status" value="1"/>
</dbReference>
<dbReference type="Pfam" id="PF04358">
    <property type="entry name" value="DsrC"/>
    <property type="match status" value="1"/>
</dbReference>
<evidence type="ECO:0000256" key="1">
    <source>
        <dbReference type="ARBA" id="ARBA00004496"/>
    </source>
</evidence>
<reference evidence="5 6" key="2">
    <citation type="journal article" date="2016" name="Microb. Ecol.">
        <title>Genome Characteristics of a Novel Type I Methanotroph (Sn10-6) Isolated from a Flooded Indian Rice Field.</title>
        <authorList>
            <person name="Rahalkar M.C."/>
            <person name="Pandit P.S."/>
            <person name="Dhakephalkar P.K."/>
            <person name="Pore S."/>
            <person name="Arora P."/>
            <person name="Kapse N."/>
        </authorList>
    </citation>
    <scope>NUCLEOTIDE SEQUENCE [LARGE SCALE GENOMIC DNA]</scope>
    <source>
        <strain evidence="5 6">Sn10-6</strain>
    </source>
</reference>
<feature type="active site" description="Cysteine persulfide intermediate" evidence="4">
    <location>
        <position position="109"/>
    </location>
</feature>
<comment type="similarity">
    <text evidence="3">Belongs to the dsrC/tusE family.</text>
</comment>
<evidence type="ECO:0000313" key="6">
    <source>
        <dbReference type="Proteomes" id="UP000033684"/>
    </source>
</evidence>